<dbReference type="GO" id="GO:0032259">
    <property type="term" value="P:methylation"/>
    <property type="evidence" value="ECO:0007669"/>
    <property type="project" value="UniProtKB-KW"/>
</dbReference>
<name>A0A832TIL6_9EURY</name>
<dbReference type="Gene3D" id="3.40.50.150">
    <property type="entry name" value="Vaccinia Virus protein VP39"/>
    <property type="match status" value="1"/>
</dbReference>
<dbReference type="SUPFAM" id="SSF53335">
    <property type="entry name" value="S-adenosyl-L-methionine-dependent methyltransferases"/>
    <property type="match status" value="1"/>
</dbReference>
<dbReference type="Pfam" id="PF05175">
    <property type="entry name" value="MTS"/>
    <property type="match status" value="1"/>
</dbReference>
<keyword evidence="2" id="KW-0808">Transferase</keyword>
<protein>
    <submittedName>
        <fullName evidence="2">Methyltransferase</fullName>
    </submittedName>
</protein>
<keyword evidence="2" id="KW-0489">Methyltransferase</keyword>
<reference evidence="2" key="1">
    <citation type="journal article" date="2020" name="bioRxiv">
        <title>A rank-normalized archaeal taxonomy based on genome phylogeny resolves widespread incomplete and uneven classifications.</title>
        <authorList>
            <person name="Rinke C."/>
            <person name="Chuvochina M."/>
            <person name="Mussig A.J."/>
            <person name="Chaumeil P.-A."/>
            <person name="Waite D.W."/>
            <person name="Whitman W.B."/>
            <person name="Parks D.H."/>
            <person name="Hugenholtz P."/>
        </authorList>
    </citation>
    <scope>NUCLEOTIDE SEQUENCE</scope>
    <source>
        <strain evidence="2">UBA8853</strain>
    </source>
</reference>
<dbReference type="EMBL" id="DUJS01000004">
    <property type="protein sequence ID" value="HII70798.1"/>
    <property type="molecule type" value="Genomic_DNA"/>
</dbReference>
<dbReference type="CDD" id="cd02440">
    <property type="entry name" value="AdoMet_MTases"/>
    <property type="match status" value="1"/>
</dbReference>
<dbReference type="AlphaFoldDB" id="A0A832TIL6"/>
<evidence type="ECO:0000313" key="2">
    <source>
        <dbReference type="EMBL" id="HII70798.1"/>
    </source>
</evidence>
<dbReference type="OMA" id="DVVYSIH"/>
<dbReference type="RefSeq" id="WP_011018434.1">
    <property type="nucleotide sequence ID" value="NZ_DUJS01000004.1"/>
</dbReference>
<dbReference type="PANTHER" id="PTHR23290:SF0">
    <property type="entry name" value="RRNA N6-ADENOSINE-METHYLTRANSFERASE METTL5"/>
    <property type="match status" value="1"/>
</dbReference>
<feature type="domain" description="Methyltransferase small" evidence="1">
    <location>
        <begin position="43"/>
        <end position="129"/>
    </location>
</feature>
<dbReference type="PANTHER" id="PTHR23290">
    <property type="entry name" value="RRNA N6-ADENOSINE-METHYLTRANSFERASE METTL5"/>
    <property type="match status" value="1"/>
</dbReference>
<dbReference type="Proteomes" id="UP000619545">
    <property type="component" value="Unassembled WGS sequence"/>
</dbReference>
<accession>A0A832TIL6</accession>
<dbReference type="InterPro" id="IPR051720">
    <property type="entry name" value="rRNA_MeTrfase/Polyamine_Synth"/>
</dbReference>
<proteinExistence type="predicted"/>
<dbReference type="GO" id="GO:0008168">
    <property type="term" value="F:methyltransferase activity"/>
    <property type="evidence" value="ECO:0007669"/>
    <property type="project" value="UniProtKB-KW"/>
</dbReference>
<dbReference type="GeneID" id="1477365"/>
<gene>
    <name evidence="2" type="ORF">HA336_06150</name>
</gene>
<dbReference type="InterPro" id="IPR007848">
    <property type="entry name" value="Small_mtfrase_dom"/>
</dbReference>
<evidence type="ECO:0000313" key="3">
    <source>
        <dbReference type="Proteomes" id="UP000619545"/>
    </source>
</evidence>
<evidence type="ECO:0000259" key="1">
    <source>
        <dbReference type="Pfam" id="PF05175"/>
    </source>
</evidence>
<organism evidence="2 3">
    <name type="scientific">Methanopyrus kandleri</name>
    <dbReference type="NCBI Taxonomy" id="2320"/>
    <lineage>
        <taxon>Archaea</taxon>
        <taxon>Methanobacteriati</taxon>
        <taxon>Methanobacteriota</taxon>
        <taxon>Methanomada group</taxon>
        <taxon>Methanopyri</taxon>
        <taxon>Methanopyrales</taxon>
        <taxon>Methanopyraceae</taxon>
        <taxon>Methanopyrus</taxon>
    </lineage>
</organism>
<comment type="caution">
    <text evidence="2">The sequence shown here is derived from an EMBL/GenBank/DDBJ whole genome shotgun (WGS) entry which is preliminary data.</text>
</comment>
<sequence>MIDRRLAMELDGLEGFPEPKLSLEQYETPGEIVRVLLSIADREFGLECSRVLDLGAGTGRIGIGAALAGACEVTCVEVDSKAVEVARRNVKRAGVEDRVEVVEADVRDFEPEDQYDVTIMNPPFGAQRRGADRPFVEVALEASSGVVSLHRAGTEEFWKRRARELGATCDAIGVVRFPIPAMYPHHRSRIRHVDAVVLVFKKVD</sequence>
<dbReference type="InterPro" id="IPR029063">
    <property type="entry name" value="SAM-dependent_MTases_sf"/>
</dbReference>